<dbReference type="InterPro" id="IPR006311">
    <property type="entry name" value="TAT_signal"/>
</dbReference>
<accession>A0A1H3HT26</accession>
<gene>
    <name evidence="1" type="ORF">SAMN04487946_10843</name>
</gene>
<dbReference type="AlphaFoldDB" id="A0A1H3HT26"/>
<dbReference type="PROSITE" id="PS51318">
    <property type="entry name" value="TAT"/>
    <property type="match status" value="1"/>
</dbReference>
<reference evidence="2" key="1">
    <citation type="submission" date="2016-10" db="EMBL/GenBank/DDBJ databases">
        <authorList>
            <person name="Varghese N."/>
            <person name="Submissions S."/>
        </authorList>
    </citation>
    <scope>NUCLEOTIDE SEQUENCE [LARGE SCALE GENOMIC DNA]</scope>
    <source>
        <strain evidence="2">CGMCC 1.10118</strain>
    </source>
</reference>
<name>A0A1H3HT26_9EURY</name>
<protein>
    <recommendedName>
        <fullName evidence="3">Tat (Twin-arginine translocation) pathway signal sequence</fullName>
    </recommendedName>
</protein>
<evidence type="ECO:0000313" key="2">
    <source>
        <dbReference type="Proteomes" id="UP000199170"/>
    </source>
</evidence>
<sequence length="177" mass="18432">MATPPRLSESEPDDEGMEFDTGRRRFLELAGVGAAATLAGCNTGQTEQTTDSTATNGGAATVTAAVEPDQEQLQERESAIRSELDSGNISQSEARAQFRDAQSELRQEALAAFEEQASEAGISVEDSVDQFGVVLVSGPAAALIGALDFDGVTALLPESTFEEAQSQAQTATTTASQ</sequence>
<proteinExistence type="predicted"/>
<keyword evidence="2" id="KW-1185">Reference proteome</keyword>
<dbReference type="Proteomes" id="UP000199170">
    <property type="component" value="Unassembled WGS sequence"/>
</dbReference>
<evidence type="ECO:0000313" key="1">
    <source>
        <dbReference type="EMBL" id="SDY18666.1"/>
    </source>
</evidence>
<organism evidence="1 2">
    <name type="scientific">Halobellus clavatus</name>
    <dbReference type="NCBI Taxonomy" id="660517"/>
    <lineage>
        <taxon>Archaea</taxon>
        <taxon>Methanobacteriati</taxon>
        <taxon>Methanobacteriota</taxon>
        <taxon>Stenosarchaea group</taxon>
        <taxon>Halobacteria</taxon>
        <taxon>Halobacteriales</taxon>
        <taxon>Haloferacaceae</taxon>
        <taxon>Halobellus</taxon>
    </lineage>
</organism>
<evidence type="ECO:0008006" key="3">
    <source>
        <dbReference type="Google" id="ProtNLM"/>
    </source>
</evidence>
<dbReference type="EMBL" id="FNPB01000008">
    <property type="protein sequence ID" value="SDY18666.1"/>
    <property type="molecule type" value="Genomic_DNA"/>
</dbReference>